<proteinExistence type="predicted"/>
<gene>
    <name evidence="1" type="ORF">WJU16_08180</name>
</gene>
<name>A0ABZ2YUS2_9BACT</name>
<evidence type="ECO:0000313" key="2">
    <source>
        <dbReference type="Proteomes" id="UP001485459"/>
    </source>
</evidence>
<protein>
    <submittedName>
        <fullName evidence="1">Uncharacterized protein</fullName>
    </submittedName>
</protein>
<keyword evidence="2" id="KW-1185">Reference proteome</keyword>
<evidence type="ECO:0000313" key="1">
    <source>
        <dbReference type="EMBL" id="WZN43010.1"/>
    </source>
</evidence>
<dbReference type="Proteomes" id="UP001485459">
    <property type="component" value="Chromosome"/>
</dbReference>
<dbReference type="RefSeq" id="WP_341837832.1">
    <property type="nucleotide sequence ID" value="NZ_CP149822.1"/>
</dbReference>
<reference evidence="2" key="1">
    <citation type="submission" date="2024-03" db="EMBL/GenBank/DDBJ databases">
        <title>Chitinophaga horti sp. nov., isolated from garden soil.</title>
        <authorList>
            <person name="Lee D.S."/>
            <person name="Han D.M."/>
            <person name="Baek J.H."/>
            <person name="Choi D.G."/>
            <person name="Jeon J.H."/>
            <person name="Jeon C.O."/>
        </authorList>
    </citation>
    <scope>NUCLEOTIDE SEQUENCE [LARGE SCALE GENOMIC DNA]</scope>
    <source>
        <strain evidence="2">GPA1</strain>
    </source>
</reference>
<sequence length="71" mass="8539">MNWKRLEQIDVLIYVPIEKQDFCTNEETHLAELRYAVDDILQDWLPDFNMKMIEVAGDVKTRREQVLAMIR</sequence>
<dbReference type="EMBL" id="CP149822">
    <property type="protein sequence ID" value="WZN43010.1"/>
    <property type="molecule type" value="Genomic_DNA"/>
</dbReference>
<accession>A0ABZ2YUS2</accession>
<organism evidence="1 2">
    <name type="scientific">Chitinophaga pollutisoli</name>
    <dbReference type="NCBI Taxonomy" id="3133966"/>
    <lineage>
        <taxon>Bacteria</taxon>
        <taxon>Pseudomonadati</taxon>
        <taxon>Bacteroidota</taxon>
        <taxon>Chitinophagia</taxon>
        <taxon>Chitinophagales</taxon>
        <taxon>Chitinophagaceae</taxon>
        <taxon>Chitinophaga</taxon>
    </lineage>
</organism>